<feature type="transmembrane region" description="Helical" evidence="1">
    <location>
        <begin position="69"/>
        <end position="86"/>
    </location>
</feature>
<reference evidence="2" key="1">
    <citation type="submission" date="2020-02" db="EMBL/GenBank/DDBJ databases">
        <authorList>
            <person name="Meier V. D."/>
        </authorList>
    </citation>
    <scope>NUCLEOTIDE SEQUENCE</scope>
    <source>
        <strain evidence="2">AVDCRST_MAG61</strain>
    </source>
</reference>
<evidence type="ECO:0000256" key="1">
    <source>
        <dbReference type="SAM" id="Phobius"/>
    </source>
</evidence>
<feature type="transmembrane region" description="Helical" evidence="1">
    <location>
        <begin position="93"/>
        <end position="113"/>
    </location>
</feature>
<gene>
    <name evidence="2" type="ORF">AVDCRST_MAG61-834</name>
</gene>
<evidence type="ECO:0008006" key="3">
    <source>
        <dbReference type="Google" id="ProtNLM"/>
    </source>
</evidence>
<keyword evidence="1" id="KW-0812">Transmembrane</keyword>
<dbReference type="AlphaFoldDB" id="A0A6J4KAG0"/>
<sequence length="121" mass="12660">MIAGLAYALVALAGAAGIWGLLTAVLDKPPGKAQLLFAAGVWLLTVVQSVVALVRLVAGFRPPDTATTVGYLLAILALIPLAWFWANNERTRWSGVVLAVAALSVLAMTLRLLQLWTAGPA</sequence>
<dbReference type="EMBL" id="CADCTT010000125">
    <property type="protein sequence ID" value="CAA9299245.1"/>
    <property type="molecule type" value="Genomic_DNA"/>
</dbReference>
<proteinExistence type="predicted"/>
<name>A0A6J4KAG0_9ACTN</name>
<feature type="transmembrane region" description="Helical" evidence="1">
    <location>
        <begin position="6"/>
        <end position="26"/>
    </location>
</feature>
<keyword evidence="1" id="KW-0472">Membrane</keyword>
<accession>A0A6J4KAG0</accession>
<feature type="transmembrane region" description="Helical" evidence="1">
    <location>
        <begin position="35"/>
        <end position="57"/>
    </location>
</feature>
<keyword evidence="1" id="KW-1133">Transmembrane helix</keyword>
<evidence type="ECO:0000313" key="2">
    <source>
        <dbReference type="EMBL" id="CAA9299245.1"/>
    </source>
</evidence>
<organism evidence="2">
    <name type="scientific">uncultured Friedmanniella sp</name>
    <dbReference type="NCBI Taxonomy" id="335381"/>
    <lineage>
        <taxon>Bacteria</taxon>
        <taxon>Bacillati</taxon>
        <taxon>Actinomycetota</taxon>
        <taxon>Actinomycetes</taxon>
        <taxon>Propionibacteriales</taxon>
        <taxon>Nocardioidaceae</taxon>
        <taxon>Friedmanniella</taxon>
        <taxon>environmental samples</taxon>
    </lineage>
</organism>
<protein>
    <recommendedName>
        <fullName evidence="3">Integral membrane protein</fullName>
    </recommendedName>
</protein>